<dbReference type="RefSeq" id="WP_010408325.1">
    <property type="nucleotide sequence ID" value="NZ_JAWXXV010000001.1"/>
</dbReference>
<keyword evidence="1" id="KW-0472">Membrane</keyword>
<feature type="transmembrane region" description="Helical" evidence="1">
    <location>
        <begin position="35"/>
        <end position="52"/>
    </location>
</feature>
<name>A0ABU4PMF5_9SPHN</name>
<evidence type="ECO:0000313" key="2">
    <source>
        <dbReference type="EMBL" id="MDX5985348.1"/>
    </source>
</evidence>
<keyword evidence="1" id="KW-0812">Transmembrane</keyword>
<keyword evidence="1" id="KW-1133">Transmembrane helix</keyword>
<accession>A0ABU4PMF5</accession>
<protein>
    <submittedName>
        <fullName evidence="2">Uncharacterized protein</fullName>
    </submittedName>
</protein>
<dbReference type="Proteomes" id="UP001279660">
    <property type="component" value="Unassembled WGS sequence"/>
</dbReference>
<organism evidence="2 3">
    <name type="scientific">Sphingomonas echinoides</name>
    <dbReference type="NCBI Taxonomy" id="59803"/>
    <lineage>
        <taxon>Bacteria</taxon>
        <taxon>Pseudomonadati</taxon>
        <taxon>Pseudomonadota</taxon>
        <taxon>Alphaproteobacteria</taxon>
        <taxon>Sphingomonadales</taxon>
        <taxon>Sphingomonadaceae</taxon>
        <taxon>Sphingomonas</taxon>
    </lineage>
</organism>
<evidence type="ECO:0000313" key="3">
    <source>
        <dbReference type="Proteomes" id="UP001279660"/>
    </source>
</evidence>
<evidence type="ECO:0000256" key="1">
    <source>
        <dbReference type="SAM" id="Phobius"/>
    </source>
</evidence>
<feature type="transmembrane region" description="Helical" evidence="1">
    <location>
        <begin position="7"/>
        <end position="29"/>
    </location>
</feature>
<gene>
    <name evidence="2" type="ORF">SIL82_13910</name>
</gene>
<reference evidence="2 3" key="1">
    <citation type="submission" date="2023-11" db="EMBL/GenBank/DDBJ databases">
        <title>MicrobeMod: A computational toolkit for identifying prokaryotic methylation and restriction-modification with nanopore sequencing.</title>
        <authorList>
            <person name="Crits-Christoph A."/>
            <person name="Kang S.C."/>
            <person name="Lee H."/>
            <person name="Ostrov N."/>
        </authorList>
    </citation>
    <scope>NUCLEOTIDE SEQUENCE [LARGE SCALE GENOMIC DNA]</scope>
    <source>
        <strain evidence="2 3">ATCC 14820</strain>
    </source>
</reference>
<proteinExistence type="predicted"/>
<keyword evidence="3" id="KW-1185">Reference proteome</keyword>
<sequence length="70" mass="7590">MRRTLIEVFHIAVGVFATAFLAAGAVWALPHAADTIWAVAYGVMVVVVAMGIRPLRDAWRSDHGGRSLDE</sequence>
<comment type="caution">
    <text evidence="2">The sequence shown here is derived from an EMBL/GenBank/DDBJ whole genome shotgun (WGS) entry which is preliminary data.</text>
</comment>
<dbReference type="EMBL" id="JAWXXV010000001">
    <property type="protein sequence ID" value="MDX5985348.1"/>
    <property type="molecule type" value="Genomic_DNA"/>
</dbReference>